<feature type="compositionally biased region" description="Low complexity" evidence="1">
    <location>
        <begin position="199"/>
        <end position="229"/>
    </location>
</feature>
<feature type="region of interest" description="Disordered" evidence="1">
    <location>
        <begin position="186"/>
        <end position="229"/>
    </location>
</feature>
<feature type="region of interest" description="Disordered" evidence="1">
    <location>
        <begin position="30"/>
        <end position="55"/>
    </location>
</feature>
<sequence length="332" mass="34511">MHYIQILSLLACAQIAIANPVSLEVRAKGAASSNSQSSEAPKSSQNSTSTNKEVTKDSVARAADNFAQDAGIVSNAINKMTSMTDQNAIKVTAQRAFDAESDEDNQRRILVAAAGSAGDSANGKIMKFTPTVLDGLDAITKDPSPESVMKNTKTMEDARNANILPSITELSNAALGAMGLDQTAPKIASTNGASGNGNTGNTDNTGNTGNTGNNSNNSGNNDNNGSNTSSALALAMKTMKIMAKPAKPAITAAAPAPAATMTMMKIAAKTAPAPTAPGPALAKIAIKLITIPTARIIKIAKVMLIWDNKYTIFTMKNTILTTKRLDEIILRF</sequence>
<organism evidence="3 4">
    <name type="scientific">Erysiphe pulchra</name>
    <dbReference type="NCBI Taxonomy" id="225359"/>
    <lineage>
        <taxon>Eukaryota</taxon>
        <taxon>Fungi</taxon>
        <taxon>Dikarya</taxon>
        <taxon>Ascomycota</taxon>
        <taxon>Pezizomycotina</taxon>
        <taxon>Leotiomycetes</taxon>
        <taxon>Erysiphales</taxon>
        <taxon>Erysiphaceae</taxon>
        <taxon>Erysiphe</taxon>
    </lineage>
</organism>
<accession>A0A2S4PTP1</accession>
<feature type="compositionally biased region" description="Polar residues" evidence="1">
    <location>
        <begin position="31"/>
        <end position="52"/>
    </location>
</feature>
<evidence type="ECO:0008006" key="5">
    <source>
        <dbReference type="Google" id="ProtNLM"/>
    </source>
</evidence>
<protein>
    <recommendedName>
        <fullName evidence="5">SMP domain-containing protein</fullName>
    </recommendedName>
</protein>
<comment type="caution">
    <text evidence="3">The sequence shown here is derived from an EMBL/GenBank/DDBJ whole genome shotgun (WGS) entry which is preliminary data.</text>
</comment>
<evidence type="ECO:0000256" key="1">
    <source>
        <dbReference type="SAM" id="MobiDB-lite"/>
    </source>
</evidence>
<evidence type="ECO:0000313" key="3">
    <source>
        <dbReference type="EMBL" id="POS85410.1"/>
    </source>
</evidence>
<dbReference type="OrthoDB" id="2118427at2759"/>
<dbReference type="STRING" id="225359.A0A2S4PTP1"/>
<reference evidence="3 4" key="1">
    <citation type="submission" date="2017-10" db="EMBL/GenBank/DDBJ databases">
        <title>Development of genomic resources for the powdery mildew, Erysiphe pulchra.</title>
        <authorList>
            <person name="Wadl P.A."/>
            <person name="Mack B.M."/>
            <person name="Moore G."/>
            <person name="Beltz S.B."/>
        </authorList>
    </citation>
    <scope>NUCLEOTIDE SEQUENCE [LARGE SCALE GENOMIC DNA]</scope>
    <source>
        <strain evidence="3">Cflorida</strain>
    </source>
</reference>
<proteinExistence type="predicted"/>
<evidence type="ECO:0000313" key="4">
    <source>
        <dbReference type="Proteomes" id="UP000237438"/>
    </source>
</evidence>
<feature type="signal peptide" evidence="2">
    <location>
        <begin position="1"/>
        <end position="18"/>
    </location>
</feature>
<keyword evidence="4" id="KW-1185">Reference proteome</keyword>
<evidence type="ECO:0000256" key="2">
    <source>
        <dbReference type="SAM" id="SignalP"/>
    </source>
</evidence>
<feature type="chain" id="PRO_5015590008" description="SMP domain-containing protein" evidence="2">
    <location>
        <begin position="19"/>
        <end position="332"/>
    </location>
</feature>
<gene>
    <name evidence="3" type="ORF">EPUL_005621</name>
</gene>
<name>A0A2S4PTP1_9PEZI</name>
<dbReference type="Proteomes" id="UP000237438">
    <property type="component" value="Unassembled WGS sequence"/>
</dbReference>
<keyword evidence="2" id="KW-0732">Signal</keyword>
<dbReference type="EMBL" id="PEDP01000614">
    <property type="protein sequence ID" value="POS85410.1"/>
    <property type="molecule type" value="Genomic_DNA"/>
</dbReference>
<dbReference type="AlphaFoldDB" id="A0A2S4PTP1"/>